<reference evidence="12 13" key="1">
    <citation type="journal article" date="2018" name="Cell">
        <title>The Chara Genome: Secondary Complexity and Implications for Plant Terrestrialization.</title>
        <authorList>
            <person name="Nishiyama T."/>
            <person name="Sakayama H."/>
            <person name="Vries J.D."/>
            <person name="Buschmann H."/>
            <person name="Saint-Marcoux D."/>
            <person name="Ullrich K.K."/>
            <person name="Haas F.B."/>
            <person name="Vanderstraeten L."/>
            <person name="Becker D."/>
            <person name="Lang D."/>
            <person name="Vosolsobe S."/>
            <person name="Rombauts S."/>
            <person name="Wilhelmsson P.K.I."/>
            <person name="Janitza P."/>
            <person name="Kern R."/>
            <person name="Heyl A."/>
            <person name="Rumpler F."/>
            <person name="Villalobos L.I.A.C."/>
            <person name="Clay J.M."/>
            <person name="Skokan R."/>
            <person name="Toyoda A."/>
            <person name="Suzuki Y."/>
            <person name="Kagoshima H."/>
            <person name="Schijlen E."/>
            <person name="Tajeshwar N."/>
            <person name="Catarino B."/>
            <person name="Hetherington A.J."/>
            <person name="Saltykova A."/>
            <person name="Bonnot C."/>
            <person name="Breuninger H."/>
            <person name="Symeonidi A."/>
            <person name="Radhakrishnan G.V."/>
            <person name="Van Nieuwerburgh F."/>
            <person name="Deforce D."/>
            <person name="Chang C."/>
            <person name="Karol K.G."/>
            <person name="Hedrich R."/>
            <person name="Ulvskov P."/>
            <person name="Glockner G."/>
            <person name="Delwiche C.F."/>
            <person name="Petrasek J."/>
            <person name="Van de Peer Y."/>
            <person name="Friml J."/>
            <person name="Beilby M."/>
            <person name="Dolan L."/>
            <person name="Kohara Y."/>
            <person name="Sugano S."/>
            <person name="Fujiyama A."/>
            <person name="Delaux P.-M."/>
            <person name="Quint M."/>
            <person name="TheiBen G."/>
            <person name="Hagemann M."/>
            <person name="Harholt J."/>
            <person name="Dunand C."/>
            <person name="Zachgo S."/>
            <person name="Langdale J."/>
            <person name="Maumus F."/>
            <person name="Straeten D.V.D."/>
            <person name="Gould S.B."/>
            <person name="Rensing S.A."/>
        </authorList>
    </citation>
    <scope>NUCLEOTIDE SEQUENCE [LARGE SCALE GENOMIC DNA]</scope>
    <source>
        <strain evidence="12 13">S276</strain>
    </source>
</reference>
<evidence type="ECO:0000259" key="11">
    <source>
        <dbReference type="Pfam" id="PF17917"/>
    </source>
</evidence>
<name>A0A388L5L7_CHABU</name>
<dbReference type="GO" id="GO:0003964">
    <property type="term" value="F:RNA-directed DNA polymerase activity"/>
    <property type="evidence" value="ECO:0007669"/>
    <property type="project" value="UniProtKB-KW"/>
</dbReference>
<dbReference type="Gramene" id="GBG77590">
    <property type="protein sequence ID" value="GBG77590"/>
    <property type="gene ID" value="CBR_g24037"/>
</dbReference>
<evidence type="ECO:0000259" key="10">
    <source>
        <dbReference type="Pfam" id="PF00078"/>
    </source>
</evidence>
<feature type="compositionally biased region" description="Basic and acidic residues" evidence="9">
    <location>
        <begin position="1195"/>
        <end position="1214"/>
    </location>
</feature>
<evidence type="ECO:0000256" key="5">
    <source>
        <dbReference type="ARBA" id="ARBA00022759"/>
    </source>
</evidence>
<dbReference type="EC" id="2.7.7.49" evidence="1"/>
<dbReference type="InterPro" id="IPR043128">
    <property type="entry name" value="Rev_trsase/Diguanyl_cyclase"/>
</dbReference>
<feature type="domain" description="Reverse transcriptase" evidence="10">
    <location>
        <begin position="512"/>
        <end position="683"/>
    </location>
</feature>
<dbReference type="Gene3D" id="3.30.70.270">
    <property type="match status" value="2"/>
</dbReference>
<dbReference type="Proteomes" id="UP000265515">
    <property type="component" value="Unassembled WGS sequence"/>
</dbReference>
<dbReference type="Gene3D" id="2.40.70.10">
    <property type="entry name" value="Acid Proteases"/>
    <property type="match status" value="1"/>
</dbReference>
<dbReference type="Pfam" id="PF13975">
    <property type="entry name" value="gag-asp_proteas"/>
    <property type="match status" value="1"/>
</dbReference>
<keyword evidence="3" id="KW-0548">Nucleotidyltransferase</keyword>
<organism evidence="12 13">
    <name type="scientific">Chara braunii</name>
    <name type="common">Braun's stonewort</name>
    <dbReference type="NCBI Taxonomy" id="69332"/>
    <lineage>
        <taxon>Eukaryota</taxon>
        <taxon>Viridiplantae</taxon>
        <taxon>Streptophyta</taxon>
        <taxon>Charophyceae</taxon>
        <taxon>Charales</taxon>
        <taxon>Characeae</taxon>
        <taxon>Chara</taxon>
    </lineage>
</organism>
<accession>A0A388L5L7</accession>
<feature type="domain" description="Reverse transcriptase RNase H-like" evidence="11">
    <location>
        <begin position="745"/>
        <end position="831"/>
    </location>
</feature>
<gene>
    <name evidence="12" type="ORF">CBR_g24037</name>
</gene>
<dbReference type="GO" id="GO:0016787">
    <property type="term" value="F:hydrolase activity"/>
    <property type="evidence" value="ECO:0007669"/>
    <property type="project" value="UniProtKB-KW"/>
</dbReference>
<evidence type="ECO:0000256" key="9">
    <source>
        <dbReference type="SAM" id="MobiDB-lite"/>
    </source>
</evidence>
<evidence type="ECO:0000256" key="8">
    <source>
        <dbReference type="SAM" id="Coils"/>
    </source>
</evidence>
<dbReference type="GO" id="GO:0004519">
    <property type="term" value="F:endonuclease activity"/>
    <property type="evidence" value="ECO:0007669"/>
    <property type="project" value="UniProtKB-KW"/>
</dbReference>
<proteinExistence type="predicted"/>
<dbReference type="CDD" id="cd09274">
    <property type="entry name" value="RNase_HI_RT_Ty3"/>
    <property type="match status" value="1"/>
</dbReference>
<dbReference type="CDD" id="cd01647">
    <property type="entry name" value="RT_LTR"/>
    <property type="match status" value="1"/>
</dbReference>
<dbReference type="InterPro" id="IPR043502">
    <property type="entry name" value="DNA/RNA_pol_sf"/>
</dbReference>
<dbReference type="InterPro" id="IPR000477">
    <property type="entry name" value="RT_dom"/>
</dbReference>
<comment type="caution">
    <text evidence="12">The sequence shown here is derived from an EMBL/GenBank/DDBJ whole genome shotgun (WGS) entry which is preliminary data.</text>
</comment>
<feature type="compositionally biased region" description="Basic and acidic residues" evidence="9">
    <location>
        <begin position="1236"/>
        <end position="1255"/>
    </location>
</feature>
<evidence type="ECO:0000313" key="12">
    <source>
        <dbReference type="EMBL" id="GBG77590.1"/>
    </source>
</evidence>
<dbReference type="EMBL" id="BFEA01000271">
    <property type="protein sequence ID" value="GBG77590.1"/>
    <property type="molecule type" value="Genomic_DNA"/>
</dbReference>
<dbReference type="SUPFAM" id="SSF50630">
    <property type="entry name" value="Acid proteases"/>
    <property type="match status" value="1"/>
</dbReference>
<dbReference type="SUPFAM" id="SSF56672">
    <property type="entry name" value="DNA/RNA polymerases"/>
    <property type="match status" value="1"/>
</dbReference>
<keyword evidence="7" id="KW-0695">RNA-directed DNA polymerase</keyword>
<evidence type="ECO:0000256" key="7">
    <source>
        <dbReference type="ARBA" id="ARBA00022918"/>
    </source>
</evidence>
<keyword evidence="8" id="KW-0175">Coiled coil</keyword>
<keyword evidence="5" id="KW-0255">Endonuclease</keyword>
<evidence type="ECO:0000256" key="2">
    <source>
        <dbReference type="ARBA" id="ARBA00022679"/>
    </source>
</evidence>
<feature type="region of interest" description="Disordered" evidence="9">
    <location>
        <begin position="300"/>
        <end position="326"/>
    </location>
</feature>
<feature type="region of interest" description="Disordered" evidence="9">
    <location>
        <begin position="1195"/>
        <end position="1326"/>
    </location>
</feature>
<protein>
    <recommendedName>
        <fullName evidence="1">RNA-directed DNA polymerase</fullName>
        <ecNumber evidence="1">2.7.7.49</ecNumber>
    </recommendedName>
</protein>
<feature type="coiled-coil region" evidence="8">
    <location>
        <begin position="1434"/>
        <end position="1468"/>
    </location>
</feature>
<keyword evidence="6" id="KW-0378">Hydrolase</keyword>
<evidence type="ECO:0000256" key="1">
    <source>
        <dbReference type="ARBA" id="ARBA00012493"/>
    </source>
</evidence>
<dbReference type="InterPro" id="IPR021109">
    <property type="entry name" value="Peptidase_aspartic_dom_sf"/>
</dbReference>
<evidence type="ECO:0000313" key="13">
    <source>
        <dbReference type="Proteomes" id="UP000265515"/>
    </source>
</evidence>
<keyword evidence="4" id="KW-0540">Nuclease</keyword>
<evidence type="ECO:0000256" key="6">
    <source>
        <dbReference type="ARBA" id="ARBA00022801"/>
    </source>
</evidence>
<dbReference type="Pfam" id="PF00078">
    <property type="entry name" value="RVT_1"/>
    <property type="match status" value="1"/>
</dbReference>
<keyword evidence="2" id="KW-0808">Transferase</keyword>
<feature type="compositionally biased region" description="Basic and acidic residues" evidence="9">
    <location>
        <begin position="1306"/>
        <end position="1326"/>
    </location>
</feature>
<evidence type="ECO:0000256" key="3">
    <source>
        <dbReference type="ARBA" id="ARBA00022695"/>
    </source>
</evidence>
<keyword evidence="13" id="KW-1185">Reference proteome</keyword>
<dbReference type="PANTHER" id="PTHR37984">
    <property type="entry name" value="PROTEIN CBG26694"/>
    <property type="match status" value="1"/>
</dbReference>
<dbReference type="InterPro" id="IPR041373">
    <property type="entry name" value="RT_RNaseH"/>
</dbReference>
<dbReference type="InterPro" id="IPR050951">
    <property type="entry name" value="Retrovirus_Pol_polyprotein"/>
</dbReference>
<dbReference type="Pfam" id="PF17917">
    <property type="entry name" value="RT_RNaseH"/>
    <property type="match status" value="1"/>
</dbReference>
<dbReference type="CDD" id="cd00303">
    <property type="entry name" value="retropepsin_like"/>
    <property type="match status" value="1"/>
</dbReference>
<sequence>MYDKFGYYIDPEIPGESRKEALRRVEAGEPPAPPAMFRIWQEEVDHPDVRVEEIGENKEVEQERKTGTVKEEPIVVESDEEIERGYWNDARRTMERIEDVVAKIGTYQDKLTNMCEEVKEWKALRLRDELKARLSRKMVASVRLGAIIPKEAEWAETDTKMDWKSVACGCLDVVVKGKTCTAMVDTGAEMNLMKEKYALCSRMEIDCSDNGVIMGANSRSVFIGTASRVVLEIDKVKVRSCFFVMPDLDNPILLGRSFLSRTETVILNKHDGMMFLVLCDPVCGNYEVITCRNTGPRSIRNRPNPGSFTIEESEEERKRLGGDEFEEERNPEALTFSLASIGDAMDIVSAYGMADPEAVEALREKVMEQMGEGEVELEQEVYYERERELIQQMRENAENGPCHINQETEEALIIGEPDFLTAHERQLMVETMRGRHTAYAFNDDERGRLDVDKIPMIQIHTVPHEPWNLRGARYPNPADEEKVVNYLDGKIRTHVSDYSSGPYASLWFCFVKPNGMLRWVQDLQRLNAVTARDAGGLPNADALSEACAGRSIISLIDLYFGYVQFPVYPSDRPMTAMHTPRGLIHMNVALQGWTNAVAMVQRHMVRTMQPVSPHITQPYIDDLVVKGPKEKDEQEVMPGIRRFVWDHVQDLCKVLDLLKEHNLTASGTKSRHCMRGATILGFVCDERGRRPDTKKTNKILEWPTPFETITEVRSFLGTCGFWRVFIKGFAAKTEQLRKLVRQGPTALGEVLIQRDLNGEERPLRFESRMLNTTERNYSQFKRETLAVLHCLRIFRNYLFGSKFMLRMDPTALAGSLKNFAPSDPTIARWLGYIWMFDFELERIPGNKNRADGLSRVDWDKSNKGVIEDTPPVDGFLDKEEDVKLHINSWSLAIGNYVTPGRPIWLAPPGHVRRPDIVLKPCVEEDSWGMPGVEWMMELALADKYQLQEDVVTLETVPQQVEKHERLVGGMYLLANSLLQEEVARIEGERQDREGNVIHEGEDDDFEEGLTPFGAAMPRGRGRAGPVGTPLGATRQTVQMRARREDRPPIFQGGNTELFLIEFERHAREFGWDTLRMLREVRGAGQWAEPIANYVRESLTWQDFERRMEGLHLSPLGRDGQPIRFDGTNLGDFLRAFDEFADGLNESPSQRMGGFLLFVRRHLRSFVRSIVEHATSWGHCKKLLWNYYTPARLAEERRSMEKKRKEPEVTERRTFEQGMTSGTQRDGQRREHKSHRQERGEEQHAERVQRREEQHADWTQQTERQTAERIRGGGAPGGPDAPPQPAQDCPMSSVEPELPHEPQGLEQSKDQAAKEKEHDREERAGTKREIRVQIRLKNLAELHERVEQEDQPVVLEDRKGNGSCARDDETPLFTEAWDNFDKLLEAAGRSREQHQEVGLKLVSTDLLNLKGLMKEGFAAAKASDEKMEKRLTRVARASHKQRLDWQKEIDDLKKEGERQDKEMEAMKAVMEKAWVGNEAVRQVNQTSIRSMTP</sequence>
<dbReference type="Gene3D" id="3.10.10.10">
    <property type="entry name" value="HIV Type 1 Reverse Transcriptase, subunit A, domain 1"/>
    <property type="match status" value="1"/>
</dbReference>
<dbReference type="PANTHER" id="PTHR37984:SF5">
    <property type="entry name" value="PROTEIN NYNRIN-LIKE"/>
    <property type="match status" value="1"/>
</dbReference>
<evidence type="ECO:0000256" key="4">
    <source>
        <dbReference type="ARBA" id="ARBA00022722"/>
    </source>
</evidence>